<reference evidence="2 3" key="1">
    <citation type="submission" date="2019-03" db="EMBL/GenBank/DDBJ databases">
        <title>Genome sequence of Lentibacillus salicampi ATCC BAA-719.</title>
        <authorList>
            <person name="Maclea K.S."/>
            <person name="Simoes Junior M."/>
        </authorList>
    </citation>
    <scope>NUCLEOTIDE SEQUENCE [LARGE SCALE GENOMIC DNA]</scope>
    <source>
        <strain evidence="2 3">ATCC BAA-719</strain>
    </source>
</reference>
<keyword evidence="3" id="KW-1185">Reference proteome</keyword>
<comment type="caution">
    <text evidence="2">The sequence shown here is derived from an EMBL/GenBank/DDBJ whole genome shotgun (WGS) entry which is preliminary data.</text>
</comment>
<dbReference type="OrthoDB" id="2991331at2"/>
<dbReference type="InterPro" id="IPR019673">
    <property type="entry name" value="Spore_germination_GerPC"/>
</dbReference>
<name>A0A4Y9AGR3_9BACI</name>
<proteinExistence type="predicted"/>
<dbReference type="Pfam" id="PF10737">
    <property type="entry name" value="GerPC"/>
    <property type="match status" value="1"/>
</dbReference>
<protein>
    <submittedName>
        <fullName evidence="2">Uncharacterized protein</fullName>
    </submittedName>
</protein>
<keyword evidence="1" id="KW-0175">Coiled coil</keyword>
<gene>
    <name evidence="2" type="ORF">E4U82_06285</name>
</gene>
<evidence type="ECO:0000313" key="3">
    <source>
        <dbReference type="Proteomes" id="UP000298484"/>
    </source>
</evidence>
<dbReference type="Proteomes" id="UP000298484">
    <property type="component" value="Unassembled WGS sequence"/>
</dbReference>
<accession>A0A4Y9AGR3</accession>
<feature type="coiled-coil region" evidence="1">
    <location>
        <begin position="15"/>
        <end position="42"/>
    </location>
</feature>
<dbReference type="AlphaFoldDB" id="A0A4Y9AGR3"/>
<evidence type="ECO:0000256" key="1">
    <source>
        <dbReference type="SAM" id="Coils"/>
    </source>
</evidence>
<evidence type="ECO:0000313" key="2">
    <source>
        <dbReference type="EMBL" id="TFJ93564.1"/>
    </source>
</evidence>
<dbReference type="EMBL" id="SRHY01000005">
    <property type="protein sequence ID" value="TFJ93564.1"/>
    <property type="molecule type" value="Genomic_DNA"/>
</dbReference>
<sequence length="190" mass="22431">MNGWNQYIYSLYQRIDEQDRFIRSLETRIQQLENNTYQHNKQTVEKVEYHFDQLKIENLDGTLHIGLSPDDLNNIEDFSTPDAGHSTIKQQLLPDLNAYLRENGVELIRDLAIQNQVPMERIDSGLLLEDMAKQLPERIAHYEAEARQSRQEFNEKQLKSHIREQIKHEIHHSLNKFMEGNDQNSEYGSP</sequence>
<organism evidence="2 3">
    <name type="scientific">Lentibacillus salicampi</name>
    <dbReference type="NCBI Taxonomy" id="175306"/>
    <lineage>
        <taxon>Bacteria</taxon>
        <taxon>Bacillati</taxon>
        <taxon>Bacillota</taxon>
        <taxon>Bacilli</taxon>
        <taxon>Bacillales</taxon>
        <taxon>Bacillaceae</taxon>
        <taxon>Lentibacillus</taxon>
    </lineage>
</organism>
<dbReference type="RefSeq" id="WP_135109234.1">
    <property type="nucleotide sequence ID" value="NZ_SRHY01000005.1"/>
</dbReference>